<accession>A0A087H0T2</accession>
<protein>
    <recommendedName>
        <fullName evidence="5">Pentatricopeptide repeat-containing protein</fullName>
    </recommendedName>
</protein>
<dbReference type="InterPro" id="IPR051240">
    <property type="entry name" value="Mito_RNA-Proc/Resp"/>
</dbReference>
<dbReference type="eggNOG" id="KOG4197">
    <property type="taxonomic scope" value="Eukaryota"/>
</dbReference>
<sequence length="90" mass="10615">MYKELDQILIQLKTDTRIIPTEITFCNVINFFGRGKLPTRALHMFDEMPQYRCKRTVKSVNSLLNVLLKCGEFEKMKEVLLSIDEFGVWK</sequence>
<name>A0A087H0T2_ARAAL</name>
<dbReference type="PANTHER" id="PTHR47933:SF24">
    <property type="entry name" value="OS05G0207200 PROTEIN"/>
    <property type="match status" value="1"/>
</dbReference>
<keyword evidence="4" id="KW-1185">Reference proteome</keyword>
<dbReference type="GO" id="GO:0003729">
    <property type="term" value="F:mRNA binding"/>
    <property type="evidence" value="ECO:0007669"/>
    <property type="project" value="TreeGrafter"/>
</dbReference>
<dbReference type="EMBL" id="CM002872">
    <property type="protein sequence ID" value="KFK35734.1"/>
    <property type="molecule type" value="Genomic_DNA"/>
</dbReference>
<keyword evidence="2" id="KW-0677">Repeat</keyword>
<evidence type="ECO:0000313" key="3">
    <source>
        <dbReference type="EMBL" id="KFK35734.1"/>
    </source>
</evidence>
<dbReference type="NCBIfam" id="TIGR00756">
    <property type="entry name" value="PPR"/>
    <property type="match status" value="2"/>
</dbReference>
<comment type="similarity">
    <text evidence="1">Belongs to the PPR family. P subfamily.</text>
</comment>
<dbReference type="PANTHER" id="PTHR47933">
    <property type="entry name" value="PENTATRICOPEPTIDE REPEAT-CONTAINING PROTEIN 1, MITOCHONDRIAL"/>
    <property type="match status" value="1"/>
</dbReference>
<dbReference type="AlphaFoldDB" id="A0A087H0T2"/>
<dbReference type="InterPro" id="IPR011990">
    <property type="entry name" value="TPR-like_helical_dom_sf"/>
</dbReference>
<evidence type="ECO:0000313" key="4">
    <source>
        <dbReference type="Proteomes" id="UP000029120"/>
    </source>
</evidence>
<reference evidence="4" key="1">
    <citation type="journal article" date="2015" name="Nat. Plants">
        <title>Genome expansion of Arabis alpina linked with retrotransposition and reduced symmetric DNA methylation.</title>
        <authorList>
            <person name="Willing E.M."/>
            <person name="Rawat V."/>
            <person name="Mandakova T."/>
            <person name="Maumus F."/>
            <person name="James G.V."/>
            <person name="Nordstroem K.J."/>
            <person name="Becker C."/>
            <person name="Warthmann N."/>
            <person name="Chica C."/>
            <person name="Szarzynska B."/>
            <person name="Zytnicki M."/>
            <person name="Albani M.C."/>
            <person name="Kiefer C."/>
            <person name="Bergonzi S."/>
            <person name="Castaings L."/>
            <person name="Mateos J.L."/>
            <person name="Berns M.C."/>
            <person name="Bujdoso N."/>
            <person name="Piofczyk T."/>
            <person name="de Lorenzo L."/>
            <person name="Barrero-Sicilia C."/>
            <person name="Mateos I."/>
            <person name="Piednoel M."/>
            <person name="Hagmann J."/>
            <person name="Chen-Min-Tao R."/>
            <person name="Iglesias-Fernandez R."/>
            <person name="Schuster S.C."/>
            <person name="Alonso-Blanco C."/>
            <person name="Roudier F."/>
            <person name="Carbonero P."/>
            <person name="Paz-Ares J."/>
            <person name="Davis S.J."/>
            <person name="Pecinka A."/>
            <person name="Quesneville H."/>
            <person name="Colot V."/>
            <person name="Lysak M.A."/>
            <person name="Weigel D."/>
            <person name="Coupland G."/>
            <person name="Schneeberger K."/>
        </authorList>
    </citation>
    <scope>NUCLEOTIDE SEQUENCE [LARGE SCALE GENOMIC DNA]</scope>
    <source>
        <strain evidence="4">cv. Pajares</strain>
    </source>
</reference>
<dbReference type="Proteomes" id="UP000029120">
    <property type="component" value="Chromosome 4"/>
</dbReference>
<organism evidence="3 4">
    <name type="scientific">Arabis alpina</name>
    <name type="common">Alpine rock-cress</name>
    <dbReference type="NCBI Taxonomy" id="50452"/>
    <lineage>
        <taxon>Eukaryota</taxon>
        <taxon>Viridiplantae</taxon>
        <taxon>Streptophyta</taxon>
        <taxon>Embryophyta</taxon>
        <taxon>Tracheophyta</taxon>
        <taxon>Spermatophyta</taxon>
        <taxon>Magnoliopsida</taxon>
        <taxon>eudicotyledons</taxon>
        <taxon>Gunneridae</taxon>
        <taxon>Pentapetalae</taxon>
        <taxon>rosids</taxon>
        <taxon>malvids</taxon>
        <taxon>Brassicales</taxon>
        <taxon>Brassicaceae</taxon>
        <taxon>Arabideae</taxon>
        <taxon>Arabis</taxon>
    </lineage>
</organism>
<evidence type="ECO:0000256" key="1">
    <source>
        <dbReference type="ARBA" id="ARBA00007626"/>
    </source>
</evidence>
<evidence type="ECO:0000256" key="2">
    <source>
        <dbReference type="ARBA" id="ARBA00022737"/>
    </source>
</evidence>
<gene>
    <name evidence="3" type="ordered locus">AALP_Aa4g029800</name>
</gene>
<dbReference type="Gramene" id="KFK35734">
    <property type="protein sequence ID" value="KFK35734"/>
    <property type="gene ID" value="AALP_AA4G029800"/>
</dbReference>
<dbReference type="OrthoDB" id="185373at2759"/>
<dbReference type="Pfam" id="PF01535">
    <property type="entry name" value="PPR"/>
    <property type="match status" value="2"/>
</dbReference>
<evidence type="ECO:0008006" key="5">
    <source>
        <dbReference type="Google" id="ProtNLM"/>
    </source>
</evidence>
<proteinExistence type="inferred from homology"/>
<dbReference type="InterPro" id="IPR002885">
    <property type="entry name" value="PPR_rpt"/>
</dbReference>
<dbReference type="Gene3D" id="1.25.40.10">
    <property type="entry name" value="Tetratricopeptide repeat domain"/>
    <property type="match status" value="1"/>
</dbReference>